<keyword evidence="10" id="KW-1185">Reference proteome</keyword>
<dbReference type="AlphaFoldDB" id="A0A401UHA1"/>
<dbReference type="RefSeq" id="WP_124997869.1">
    <property type="nucleotide sequence ID" value="NZ_BHYK01000003.1"/>
</dbReference>
<dbReference type="InterPro" id="IPR020103">
    <property type="entry name" value="PsdUridine_synth_cat_dom_sf"/>
</dbReference>
<dbReference type="EMBL" id="BHYK01000003">
    <property type="protein sequence ID" value="GCD08925.1"/>
    <property type="molecule type" value="Genomic_DNA"/>
</dbReference>
<accession>A0A401UHA1</accession>
<comment type="caution">
    <text evidence="9">The sequence shown here is derived from an EMBL/GenBank/DDBJ whole genome shotgun (WGS) entry which is preliminary data.</text>
</comment>
<keyword evidence="3 6" id="KW-0694">RNA-binding</keyword>
<feature type="active site" evidence="5">
    <location>
        <position position="138"/>
    </location>
</feature>
<dbReference type="GO" id="GO:0120159">
    <property type="term" value="F:rRNA pseudouridine synthase activity"/>
    <property type="evidence" value="ECO:0007669"/>
    <property type="project" value="UniProtKB-ARBA"/>
</dbReference>
<dbReference type="PROSITE" id="PS50889">
    <property type="entry name" value="S4"/>
    <property type="match status" value="1"/>
</dbReference>
<dbReference type="FunFam" id="3.30.2350.10:FF:000006">
    <property type="entry name" value="Pseudouridine synthase"/>
    <property type="match status" value="1"/>
</dbReference>
<evidence type="ECO:0000259" key="8">
    <source>
        <dbReference type="SMART" id="SM00363"/>
    </source>
</evidence>
<dbReference type="PROSITE" id="PS01129">
    <property type="entry name" value="PSI_RLU"/>
    <property type="match status" value="1"/>
</dbReference>
<reference evidence="9 10" key="1">
    <citation type="submission" date="2018-11" db="EMBL/GenBank/DDBJ databases">
        <title>Genome sequencing and assembly of Clostridium tagluense strain A121.</title>
        <authorList>
            <person name="Murakami T."/>
            <person name="Segawa T."/>
            <person name="Shcherbakova V.A."/>
            <person name="Mori H."/>
            <person name="Yoshimura Y."/>
        </authorList>
    </citation>
    <scope>NUCLEOTIDE SEQUENCE [LARGE SCALE GENOMIC DNA]</scope>
    <source>
        <strain evidence="9 10">A121</strain>
    </source>
</reference>
<protein>
    <recommendedName>
        <fullName evidence="7">Pseudouridine synthase</fullName>
        <ecNumber evidence="7">5.4.99.-</ecNumber>
    </recommendedName>
</protein>
<dbReference type="PANTHER" id="PTHR21600">
    <property type="entry name" value="MITOCHONDRIAL RNA PSEUDOURIDINE SYNTHASE"/>
    <property type="match status" value="1"/>
</dbReference>
<dbReference type="Pfam" id="PF01479">
    <property type="entry name" value="S4"/>
    <property type="match status" value="1"/>
</dbReference>
<dbReference type="CDD" id="cd02869">
    <property type="entry name" value="PseudoU_synth_RluA_like"/>
    <property type="match status" value="1"/>
</dbReference>
<dbReference type="Gene3D" id="3.30.2350.10">
    <property type="entry name" value="Pseudouridine synthase"/>
    <property type="match status" value="1"/>
</dbReference>
<dbReference type="Pfam" id="PF00849">
    <property type="entry name" value="PseudoU_synth_2"/>
    <property type="match status" value="1"/>
</dbReference>
<evidence type="ECO:0000256" key="4">
    <source>
        <dbReference type="ARBA" id="ARBA00023235"/>
    </source>
</evidence>
<comment type="function">
    <text evidence="7">Responsible for synthesis of pseudouridine from uracil.</text>
</comment>
<dbReference type="InterPro" id="IPR002942">
    <property type="entry name" value="S4_RNA-bd"/>
</dbReference>
<dbReference type="SUPFAM" id="SSF55174">
    <property type="entry name" value="Alpha-L RNA-binding motif"/>
    <property type="match status" value="1"/>
</dbReference>
<dbReference type="EC" id="5.4.99.-" evidence="7"/>
<evidence type="ECO:0000256" key="5">
    <source>
        <dbReference type="PIRSR" id="PIRSR606225-1"/>
    </source>
</evidence>
<comment type="similarity">
    <text evidence="2 7">Belongs to the pseudouridine synthase RluA family.</text>
</comment>
<dbReference type="InterPro" id="IPR006224">
    <property type="entry name" value="PsdUridine_synth_RluA-like_CS"/>
</dbReference>
<keyword evidence="4 7" id="KW-0413">Isomerase</keyword>
<dbReference type="SUPFAM" id="SSF55120">
    <property type="entry name" value="Pseudouridine synthase"/>
    <property type="match status" value="1"/>
</dbReference>
<dbReference type="GO" id="GO:0000455">
    <property type="term" value="P:enzyme-directed rRNA pseudouridine synthesis"/>
    <property type="evidence" value="ECO:0007669"/>
    <property type="project" value="UniProtKB-ARBA"/>
</dbReference>
<dbReference type="CDD" id="cd00165">
    <property type="entry name" value="S4"/>
    <property type="match status" value="1"/>
</dbReference>
<dbReference type="SMART" id="SM00363">
    <property type="entry name" value="S4"/>
    <property type="match status" value="1"/>
</dbReference>
<evidence type="ECO:0000313" key="10">
    <source>
        <dbReference type="Proteomes" id="UP000287872"/>
    </source>
</evidence>
<dbReference type="InterPro" id="IPR006225">
    <property type="entry name" value="PsdUridine_synth_RluC/D"/>
</dbReference>
<dbReference type="Gene3D" id="3.10.290.10">
    <property type="entry name" value="RNA-binding S4 domain"/>
    <property type="match status" value="1"/>
</dbReference>
<evidence type="ECO:0000256" key="7">
    <source>
        <dbReference type="RuleBase" id="RU362028"/>
    </source>
</evidence>
<evidence type="ECO:0000256" key="2">
    <source>
        <dbReference type="ARBA" id="ARBA00010876"/>
    </source>
</evidence>
<dbReference type="InterPro" id="IPR006145">
    <property type="entry name" value="PsdUridine_synth_RsuA/RluA"/>
</dbReference>
<dbReference type="InterPro" id="IPR050188">
    <property type="entry name" value="RluA_PseudoU_synthase"/>
</dbReference>
<dbReference type="PANTHER" id="PTHR21600:SF44">
    <property type="entry name" value="RIBOSOMAL LARGE SUBUNIT PSEUDOURIDINE SYNTHASE D"/>
    <property type="match status" value="1"/>
</dbReference>
<evidence type="ECO:0000256" key="3">
    <source>
        <dbReference type="ARBA" id="ARBA00022884"/>
    </source>
</evidence>
<organism evidence="9 10">
    <name type="scientific">Clostridium tagluense</name>
    <dbReference type="NCBI Taxonomy" id="360422"/>
    <lineage>
        <taxon>Bacteria</taxon>
        <taxon>Bacillati</taxon>
        <taxon>Bacillota</taxon>
        <taxon>Clostridia</taxon>
        <taxon>Eubacteriales</taxon>
        <taxon>Clostridiaceae</taxon>
        <taxon>Clostridium</taxon>
    </lineage>
</organism>
<sequence>MDSFEYKVNEDSVGTRLDVFISNELENKSRSYVQGIIEGGAAFVNGKMRKSNYKLKVDETITLSIPEATELDVVAEDIPLDIIYEDSDVIVINKPQDMVVHPAPGNYSGTLVNALLYHCKDLSGINGVLRPGIVHRIDKDTSGALVVAKNDNAHNSLAEQLKDHSMTRSYVALVEGIIKQEVGLVDEPIGRHPKDRIKMAVVESGKKAITHYKVIERFESHTLVECNLETGRTHQIRVHMAKIGHPLVGDLIYGFKKQHFNLKGQVLHAKMLGFIHPSTKKYMEFVSPLPNYFEKIIIKLRNELK</sequence>
<comment type="catalytic activity">
    <reaction evidence="1 7">
        <text>a uridine in RNA = a pseudouridine in RNA</text>
        <dbReference type="Rhea" id="RHEA:48348"/>
        <dbReference type="Rhea" id="RHEA-COMP:12068"/>
        <dbReference type="Rhea" id="RHEA-COMP:12069"/>
        <dbReference type="ChEBI" id="CHEBI:65314"/>
        <dbReference type="ChEBI" id="CHEBI:65315"/>
    </reaction>
</comment>
<dbReference type="GO" id="GO:0003723">
    <property type="term" value="F:RNA binding"/>
    <property type="evidence" value="ECO:0007669"/>
    <property type="project" value="UniProtKB-KW"/>
</dbReference>
<evidence type="ECO:0000313" key="9">
    <source>
        <dbReference type="EMBL" id="GCD08925.1"/>
    </source>
</evidence>
<dbReference type="OrthoDB" id="9807829at2"/>
<dbReference type="InterPro" id="IPR036986">
    <property type="entry name" value="S4_RNA-bd_sf"/>
</dbReference>
<evidence type="ECO:0000256" key="1">
    <source>
        <dbReference type="ARBA" id="ARBA00000073"/>
    </source>
</evidence>
<dbReference type="Proteomes" id="UP000287872">
    <property type="component" value="Unassembled WGS sequence"/>
</dbReference>
<gene>
    <name evidence="9" type="primary">rluD1</name>
    <name evidence="9" type="ORF">Ctaglu_05480</name>
</gene>
<feature type="domain" description="RNA-binding S4" evidence="8">
    <location>
        <begin position="15"/>
        <end position="79"/>
    </location>
</feature>
<name>A0A401UHA1_9CLOT</name>
<proteinExistence type="inferred from homology"/>
<evidence type="ECO:0000256" key="6">
    <source>
        <dbReference type="PROSITE-ProRule" id="PRU00182"/>
    </source>
</evidence>
<dbReference type="NCBIfam" id="TIGR00005">
    <property type="entry name" value="rluA_subfam"/>
    <property type="match status" value="1"/>
</dbReference>